<accession>A0ABW5NWM1</accession>
<proteinExistence type="predicted"/>
<organism evidence="1 2">
    <name type="scientific">Flavobacterium suzhouense</name>
    <dbReference type="NCBI Taxonomy" id="1529638"/>
    <lineage>
        <taxon>Bacteria</taxon>
        <taxon>Pseudomonadati</taxon>
        <taxon>Bacteroidota</taxon>
        <taxon>Flavobacteriia</taxon>
        <taxon>Flavobacteriales</taxon>
        <taxon>Flavobacteriaceae</taxon>
        <taxon>Flavobacterium</taxon>
    </lineage>
</organism>
<evidence type="ECO:0000313" key="2">
    <source>
        <dbReference type="Proteomes" id="UP001597480"/>
    </source>
</evidence>
<sequence>MIYKLRNDREPIRIAYLGAFQTIWAKHTLNPFEKLKTFKEGKANIEESVAQSPSDMEIRFIRLSVQLNAPKFLGYSNNIEEDKKIIRHCGSEIKSETLQKMINECIKLKQ</sequence>
<name>A0ABW5NWM1_9FLAO</name>
<keyword evidence="2" id="KW-1185">Reference proteome</keyword>
<gene>
    <name evidence="1" type="ORF">ACFSR3_15615</name>
</gene>
<dbReference type="EMBL" id="JBHUMD010000029">
    <property type="protein sequence ID" value="MFD2603492.1"/>
    <property type="molecule type" value="Genomic_DNA"/>
</dbReference>
<evidence type="ECO:0000313" key="1">
    <source>
        <dbReference type="EMBL" id="MFD2603492.1"/>
    </source>
</evidence>
<dbReference type="RefSeq" id="WP_379822301.1">
    <property type="nucleotide sequence ID" value="NZ_JBHUMD010000029.1"/>
</dbReference>
<protein>
    <submittedName>
        <fullName evidence="1">Uncharacterized protein</fullName>
    </submittedName>
</protein>
<dbReference type="Proteomes" id="UP001597480">
    <property type="component" value="Unassembled WGS sequence"/>
</dbReference>
<comment type="caution">
    <text evidence="1">The sequence shown here is derived from an EMBL/GenBank/DDBJ whole genome shotgun (WGS) entry which is preliminary data.</text>
</comment>
<reference evidence="2" key="1">
    <citation type="journal article" date="2019" name="Int. J. Syst. Evol. Microbiol.">
        <title>The Global Catalogue of Microorganisms (GCM) 10K type strain sequencing project: providing services to taxonomists for standard genome sequencing and annotation.</title>
        <authorList>
            <consortium name="The Broad Institute Genomics Platform"/>
            <consortium name="The Broad Institute Genome Sequencing Center for Infectious Disease"/>
            <person name="Wu L."/>
            <person name="Ma J."/>
        </authorList>
    </citation>
    <scope>NUCLEOTIDE SEQUENCE [LARGE SCALE GENOMIC DNA]</scope>
    <source>
        <strain evidence="2">KCTC 42107</strain>
    </source>
</reference>